<evidence type="ECO:0000313" key="3">
    <source>
        <dbReference type="Proteomes" id="UP001381693"/>
    </source>
</evidence>
<evidence type="ECO:0000256" key="1">
    <source>
        <dbReference type="SAM" id="MobiDB-lite"/>
    </source>
</evidence>
<feature type="region of interest" description="Disordered" evidence="1">
    <location>
        <begin position="16"/>
        <end position="106"/>
    </location>
</feature>
<comment type="caution">
    <text evidence="2">The sequence shown here is derived from an EMBL/GenBank/DDBJ whole genome shotgun (WGS) entry which is preliminary data.</text>
</comment>
<evidence type="ECO:0000313" key="2">
    <source>
        <dbReference type="EMBL" id="KAK7075638.1"/>
    </source>
</evidence>
<accession>A0AAN9A5E5</accession>
<feature type="compositionally biased region" description="Basic and acidic residues" evidence="1">
    <location>
        <begin position="79"/>
        <end position="104"/>
    </location>
</feature>
<reference evidence="2 3" key="1">
    <citation type="submission" date="2023-11" db="EMBL/GenBank/DDBJ databases">
        <title>Halocaridina rubra genome assembly.</title>
        <authorList>
            <person name="Smith C."/>
        </authorList>
    </citation>
    <scope>NUCLEOTIDE SEQUENCE [LARGE SCALE GENOMIC DNA]</scope>
    <source>
        <strain evidence="2">EP-1</strain>
        <tissue evidence="2">Whole</tissue>
    </source>
</reference>
<dbReference type="AlphaFoldDB" id="A0AAN9A5E5"/>
<protein>
    <submittedName>
        <fullName evidence="2">Uncharacterized protein</fullName>
    </submittedName>
</protein>
<proteinExistence type="predicted"/>
<feature type="region of interest" description="Disordered" evidence="1">
    <location>
        <begin position="120"/>
        <end position="143"/>
    </location>
</feature>
<dbReference type="EMBL" id="JAXCGZ010010314">
    <property type="protein sequence ID" value="KAK7075638.1"/>
    <property type="molecule type" value="Genomic_DNA"/>
</dbReference>
<feature type="compositionally biased region" description="Polar residues" evidence="1">
    <location>
        <begin position="43"/>
        <end position="62"/>
    </location>
</feature>
<dbReference type="Proteomes" id="UP001381693">
    <property type="component" value="Unassembled WGS sequence"/>
</dbReference>
<name>A0AAN9A5E5_HALRR</name>
<gene>
    <name evidence="2" type="ORF">SK128_011033</name>
</gene>
<sequence>MVLKNKKIKKLTKVNAFLAFGPDTSKKKTNSKTAHKSSPNPPATQVSSSTPTLSSPHQTRTDSSTDEATRESTQVVAEASKKDGESTFEEVKRKLVSQPKREQSQQRVTFLTVAALTQEVTDRNKFKPKKQDKVPKNRAERLQ</sequence>
<feature type="non-terminal residue" evidence="2">
    <location>
        <position position="143"/>
    </location>
</feature>
<organism evidence="2 3">
    <name type="scientific">Halocaridina rubra</name>
    <name type="common">Hawaiian red shrimp</name>
    <dbReference type="NCBI Taxonomy" id="373956"/>
    <lineage>
        <taxon>Eukaryota</taxon>
        <taxon>Metazoa</taxon>
        <taxon>Ecdysozoa</taxon>
        <taxon>Arthropoda</taxon>
        <taxon>Crustacea</taxon>
        <taxon>Multicrustacea</taxon>
        <taxon>Malacostraca</taxon>
        <taxon>Eumalacostraca</taxon>
        <taxon>Eucarida</taxon>
        <taxon>Decapoda</taxon>
        <taxon>Pleocyemata</taxon>
        <taxon>Caridea</taxon>
        <taxon>Atyoidea</taxon>
        <taxon>Atyidae</taxon>
        <taxon>Halocaridina</taxon>
    </lineage>
</organism>
<keyword evidence="3" id="KW-1185">Reference proteome</keyword>